<keyword evidence="2" id="KW-0156">Chromatin regulator</keyword>
<proteinExistence type="predicted"/>
<dbReference type="Proteomes" id="UP001314170">
    <property type="component" value="Unassembled WGS sequence"/>
</dbReference>
<evidence type="ECO:0000256" key="1">
    <source>
        <dbReference type="ARBA" id="ARBA00022491"/>
    </source>
</evidence>
<dbReference type="InterPro" id="IPR023696">
    <property type="entry name" value="Ureohydrolase_dom_sf"/>
</dbReference>
<dbReference type="SUPFAM" id="SSF52768">
    <property type="entry name" value="Arginase/deacetylase"/>
    <property type="match status" value="1"/>
</dbReference>
<accession>A0AAV1RDD7</accession>
<dbReference type="Gene3D" id="3.40.800.20">
    <property type="entry name" value="Histone deacetylase domain"/>
    <property type="match status" value="1"/>
</dbReference>
<comment type="caution">
    <text evidence="3">The sequence shown here is derived from an EMBL/GenBank/DDBJ whole genome shotgun (WGS) entry which is preliminary data.</text>
</comment>
<organism evidence="3 4">
    <name type="scientific">Dovyalis caffra</name>
    <dbReference type="NCBI Taxonomy" id="77055"/>
    <lineage>
        <taxon>Eukaryota</taxon>
        <taxon>Viridiplantae</taxon>
        <taxon>Streptophyta</taxon>
        <taxon>Embryophyta</taxon>
        <taxon>Tracheophyta</taxon>
        <taxon>Spermatophyta</taxon>
        <taxon>Magnoliopsida</taxon>
        <taxon>eudicotyledons</taxon>
        <taxon>Gunneridae</taxon>
        <taxon>Pentapetalae</taxon>
        <taxon>rosids</taxon>
        <taxon>fabids</taxon>
        <taxon>Malpighiales</taxon>
        <taxon>Salicaceae</taxon>
        <taxon>Flacourtieae</taxon>
        <taxon>Dovyalis</taxon>
    </lineage>
</organism>
<dbReference type="AlphaFoldDB" id="A0AAV1RDD7"/>
<protein>
    <recommendedName>
        <fullName evidence="5">Histone deacetylase</fullName>
    </recommendedName>
</protein>
<dbReference type="EMBL" id="CAWUPB010000913">
    <property type="protein sequence ID" value="CAK7332013.1"/>
    <property type="molecule type" value="Genomic_DNA"/>
</dbReference>
<evidence type="ECO:0008006" key="5">
    <source>
        <dbReference type="Google" id="ProtNLM"/>
    </source>
</evidence>
<evidence type="ECO:0000313" key="3">
    <source>
        <dbReference type="EMBL" id="CAK7332013.1"/>
    </source>
</evidence>
<dbReference type="GO" id="GO:0006325">
    <property type="term" value="P:chromatin organization"/>
    <property type="evidence" value="ECO:0007669"/>
    <property type="project" value="UniProtKB-KW"/>
</dbReference>
<evidence type="ECO:0000256" key="2">
    <source>
        <dbReference type="ARBA" id="ARBA00022853"/>
    </source>
</evidence>
<evidence type="ECO:0000313" key="4">
    <source>
        <dbReference type="Proteomes" id="UP001314170"/>
    </source>
</evidence>
<keyword evidence="4" id="KW-1185">Reference proteome</keyword>
<dbReference type="InterPro" id="IPR037138">
    <property type="entry name" value="His_deacetylse_dom_sf"/>
</dbReference>
<keyword evidence="1" id="KW-0678">Repressor</keyword>
<gene>
    <name evidence="3" type="ORF">DCAF_LOCUS8763</name>
</gene>
<reference evidence="3 4" key="1">
    <citation type="submission" date="2024-01" db="EMBL/GenBank/DDBJ databases">
        <authorList>
            <person name="Waweru B."/>
        </authorList>
    </citation>
    <scope>NUCLEOTIDE SEQUENCE [LARGE SCALE GENOMIC DNA]</scope>
</reference>
<name>A0AAV1RDD7_9ROSI</name>
<sequence>MAAAAAAGSTKIIDVFWHEGMLNHETGMGVFDSGTDPGFLDVLDKHPENSDRIINMVSILKKGPISPYISWHLGRPAQVPELLSFHTPEYIDELVEADKQGGR</sequence>